<dbReference type="Proteomes" id="UP000029643">
    <property type="component" value="Unassembled WGS sequence"/>
</dbReference>
<dbReference type="PANTHER" id="PTHR10088">
    <property type="entry name" value="GLUCOKINASE REGULATORY PROTEIN"/>
    <property type="match status" value="1"/>
</dbReference>
<dbReference type="Proteomes" id="UP000029644">
    <property type="component" value="Unassembled WGS sequence"/>
</dbReference>
<dbReference type="InterPro" id="IPR001347">
    <property type="entry name" value="SIS_dom"/>
</dbReference>
<dbReference type="InterPro" id="IPR054017">
    <property type="entry name" value="GKRP_SIS_2"/>
</dbReference>
<dbReference type="AlphaFoldDB" id="A0A090VGE1"/>
<protein>
    <submittedName>
        <fullName evidence="3">N-acetylmuramic acid 6-phosphate etherase</fullName>
    </submittedName>
</protein>
<dbReference type="GO" id="GO:0009254">
    <property type="term" value="P:peptidoglycan turnover"/>
    <property type="evidence" value="ECO:0007669"/>
    <property type="project" value="TreeGrafter"/>
</dbReference>
<evidence type="ECO:0000313" key="4">
    <source>
        <dbReference type="EMBL" id="GAL81394.1"/>
    </source>
</evidence>
<dbReference type="InterPro" id="IPR040190">
    <property type="entry name" value="MURQ/GCKR"/>
</dbReference>
<dbReference type="GO" id="GO:0046348">
    <property type="term" value="P:amino sugar catabolic process"/>
    <property type="evidence" value="ECO:0007669"/>
    <property type="project" value="TreeGrafter"/>
</dbReference>
<gene>
    <name evidence="4" type="ORF">JCM19274_2470</name>
    <name evidence="3" type="ORF">JCM19300_1155</name>
</gene>
<reference evidence="3 5" key="1">
    <citation type="journal article" date="2014" name="Genome Announc.">
        <title>Draft Genome Sequences of Marine Flavobacterium Algibacter lectus Strains SS8 and NR4.</title>
        <authorList>
            <person name="Takatani N."/>
            <person name="Nakanishi M."/>
            <person name="Meirelles P."/>
            <person name="Mino S."/>
            <person name="Suda W."/>
            <person name="Oshima K."/>
            <person name="Hattori M."/>
            <person name="Ohkuma M."/>
            <person name="Hosokawa M."/>
            <person name="Miyashita K."/>
            <person name="Thompson F.L."/>
            <person name="Niwa A."/>
            <person name="Sawabe T."/>
            <person name="Sawabe T."/>
        </authorList>
    </citation>
    <scope>NUCLEOTIDE SEQUENCE [LARGE SCALE GENOMIC DNA]</scope>
    <source>
        <strain evidence="4">JCM 19274</strain>
        <strain evidence="3 5">JCM 19300</strain>
    </source>
</reference>
<evidence type="ECO:0000313" key="3">
    <source>
        <dbReference type="EMBL" id="GAL63133.1"/>
    </source>
</evidence>
<evidence type="ECO:0000259" key="2">
    <source>
        <dbReference type="PROSITE" id="PS51464"/>
    </source>
</evidence>
<dbReference type="PROSITE" id="PS51464">
    <property type="entry name" value="SIS"/>
    <property type="match status" value="1"/>
</dbReference>
<sequence length="103" mass="11555">MKFTKTTEQDSNYNHLEKMNLSELLNSINKEDKSVPLAVEKALPQIEKLVEQIVSKLKQGGRLFYMGAGTSGRLGILDASECPPTFGVSPDLVIAYSWWRSCY</sequence>
<dbReference type="Gene3D" id="3.40.50.10490">
    <property type="entry name" value="Glucose-6-phosphate isomerase like protein, domain 1"/>
    <property type="match status" value="1"/>
</dbReference>
<comment type="caution">
    <text evidence="3">The sequence shown here is derived from an EMBL/GenBank/DDBJ whole genome shotgun (WGS) entry which is preliminary data.</text>
</comment>
<evidence type="ECO:0000256" key="1">
    <source>
        <dbReference type="ARBA" id="ARBA00023277"/>
    </source>
</evidence>
<dbReference type="EMBL" id="BBNU01000015">
    <property type="protein sequence ID" value="GAL81394.1"/>
    <property type="molecule type" value="Genomic_DNA"/>
</dbReference>
<feature type="domain" description="SIS" evidence="2">
    <location>
        <begin position="53"/>
        <end position="103"/>
    </location>
</feature>
<dbReference type="GO" id="GO:0016835">
    <property type="term" value="F:carbon-oxygen lyase activity"/>
    <property type="evidence" value="ECO:0007669"/>
    <property type="project" value="TreeGrafter"/>
</dbReference>
<keyword evidence="1" id="KW-0119">Carbohydrate metabolism</keyword>
<evidence type="ECO:0000313" key="5">
    <source>
        <dbReference type="Proteomes" id="UP000029644"/>
    </source>
</evidence>
<organism evidence="3 5">
    <name type="scientific">Algibacter lectus</name>
    <dbReference type="NCBI Taxonomy" id="221126"/>
    <lineage>
        <taxon>Bacteria</taxon>
        <taxon>Pseudomonadati</taxon>
        <taxon>Bacteroidota</taxon>
        <taxon>Flavobacteriia</taxon>
        <taxon>Flavobacteriales</taxon>
        <taxon>Flavobacteriaceae</taxon>
        <taxon>Algibacter</taxon>
    </lineage>
</organism>
<dbReference type="InterPro" id="IPR046348">
    <property type="entry name" value="SIS_dom_sf"/>
</dbReference>
<dbReference type="SUPFAM" id="SSF53697">
    <property type="entry name" value="SIS domain"/>
    <property type="match status" value="1"/>
</dbReference>
<dbReference type="STRING" id="221126.SAMN04489722_1167"/>
<proteinExistence type="predicted"/>
<dbReference type="PANTHER" id="PTHR10088:SF4">
    <property type="entry name" value="GLUCOKINASE REGULATORY PROTEIN"/>
    <property type="match status" value="1"/>
</dbReference>
<dbReference type="GO" id="GO:0016803">
    <property type="term" value="F:ether hydrolase activity"/>
    <property type="evidence" value="ECO:0007669"/>
    <property type="project" value="TreeGrafter"/>
</dbReference>
<dbReference type="GO" id="GO:0097367">
    <property type="term" value="F:carbohydrate derivative binding"/>
    <property type="evidence" value="ECO:0007669"/>
    <property type="project" value="InterPro"/>
</dbReference>
<accession>A0A090VGE1</accession>
<dbReference type="Pfam" id="PF22198">
    <property type="entry name" value="GKRP_SIS_2"/>
    <property type="match status" value="1"/>
</dbReference>
<dbReference type="EMBL" id="BBNQ01000010">
    <property type="protein sequence ID" value="GAL63133.1"/>
    <property type="molecule type" value="Genomic_DNA"/>
</dbReference>
<name>A0A090VGE1_9FLAO</name>